<dbReference type="InterPro" id="IPR036188">
    <property type="entry name" value="FAD/NAD-bd_sf"/>
</dbReference>
<dbReference type="GO" id="GO:0006072">
    <property type="term" value="P:glycerol-3-phosphate metabolic process"/>
    <property type="evidence" value="ECO:0007669"/>
    <property type="project" value="UniProtKB-UniRule"/>
</dbReference>
<dbReference type="InterPro" id="IPR000447">
    <property type="entry name" value="G3P_DH_FAD-dep"/>
</dbReference>
<proteinExistence type="inferred from homology"/>
<evidence type="ECO:0000313" key="10">
    <source>
        <dbReference type="EMBL" id="RVD93196.1"/>
    </source>
</evidence>
<dbReference type="Gene3D" id="1.10.8.870">
    <property type="entry name" value="Alpha-glycerophosphate oxidase, cap domain"/>
    <property type="match status" value="1"/>
</dbReference>
<dbReference type="Pfam" id="PF16901">
    <property type="entry name" value="DAO_C"/>
    <property type="match status" value="1"/>
</dbReference>
<evidence type="ECO:0000256" key="2">
    <source>
        <dbReference type="ARBA" id="ARBA00007330"/>
    </source>
</evidence>
<evidence type="ECO:0000259" key="9">
    <source>
        <dbReference type="Pfam" id="PF16901"/>
    </source>
</evidence>
<protein>
    <recommendedName>
        <fullName evidence="3 7">Glycerol-3-phosphate dehydrogenase</fullName>
        <ecNumber evidence="3 7">1.1.5.3</ecNumber>
    </recommendedName>
</protein>
<gene>
    <name evidence="10" type="ORF">TUBRATIS_002740</name>
</gene>
<dbReference type="SUPFAM" id="SSF51905">
    <property type="entry name" value="FAD/NAD(P)-binding domain"/>
    <property type="match status" value="1"/>
</dbReference>
<evidence type="ECO:0000256" key="7">
    <source>
        <dbReference type="RuleBase" id="RU361217"/>
    </source>
</evidence>
<keyword evidence="4 7" id="KW-0285">Flavoprotein</keyword>
<keyword evidence="11" id="KW-1185">Reference proteome</keyword>
<dbReference type="PROSITE" id="PS00977">
    <property type="entry name" value="FAD_G3PDH_1"/>
    <property type="match status" value="1"/>
</dbReference>
<evidence type="ECO:0000259" key="8">
    <source>
        <dbReference type="Pfam" id="PF01266"/>
    </source>
</evidence>
<comment type="catalytic activity">
    <reaction evidence="7">
        <text>a quinone + sn-glycerol 3-phosphate = dihydroxyacetone phosphate + a quinol</text>
        <dbReference type="Rhea" id="RHEA:18977"/>
        <dbReference type="ChEBI" id="CHEBI:24646"/>
        <dbReference type="ChEBI" id="CHEBI:57597"/>
        <dbReference type="ChEBI" id="CHEBI:57642"/>
        <dbReference type="ChEBI" id="CHEBI:132124"/>
        <dbReference type="EC" id="1.1.5.3"/>
    </reaction>
</comment>
<keyword evidence="6 7" id="KW-0560">Oxidoreductase</keyword>
<dbReference type="EMBL" id="RCSS01000071">
    <property type="protein sequence ID" value="RVD93196.1"/>
    <property type="molecule type" value="Genomic_DNA"/>
</dbReference>
<dbReference type="VEuPathDB" id="MicrosporidiaDB:TUBRATIS_002740"/>
<dbReference type="InterPro" id="IPR038299">
    <property type="entry name" value="DAO_C_sf"/>
</dbReference>
<dbReference type="PANTHER" id="PTHR11985:SF15">
    <property type="entry name" value="GLYCEROL-3-PHOSPHATE DEHYDROGENASE, MITOCHONDRIAL"/>
    <property type="match status" value="1"/>
</dbReference>
<dbReference type="Pfam" id="PF01266">
    <property type="entry name" value="DAO"/>
    <property type="match status" value="1"/>
</dbReference>
<evidence type="ECO:0000313" key="11">
    <source>
        <dbReference type="Proteomes" id="UP000282876"/>
    </source>
</evidence>
<dbReference type="GO" id="GO:0005739">
    <property type="term" value="C:mitochondrion"/>
    <property type="evidence" value="ECO:0007669"/>
    <property type="project" value="TreeGrafter"/>
</dbReference>
<comment type="caution">
    <text evidence="10">The sequence shown here is derived from an EMBL/GenBank/DDBJ whole genome shotgun (WGS) entry which is preliminary data.</text>
</comment>
<organism evidence="10 11">
    <name type="scientific">Tubulinosema ratisbonensis</name>
    <dbReference type="NCBI Taxonomy" id="291195"/>
    <lineage>
        <taxon>Eukaryota</taxon>
        <taxon>Fungi</taxon>
        <taxon>Fungi incertae sedis</taxon>
        <taxon>Microsporidia</taxon>
        <taxon>Tubulinosematoidea</taxon>
        <taxon>Tubulinosematidae</taxon>
        <taxon>Tubulinosema</taxon>
    </lineage>
</organism>
<evidence type="ECO:0000256" key="6">
    <source>
        <dbReference type="ARBA" id="ARBA00023002"/>
    </source>
</evidence>
<dbReference type="InterPro" id="IPR006076">
    <property type="entry name" value="FAD-dep_OxRdtase"/>
</dbReference>
<feature type="domain" description="Alpha-glycerophosphate oxidase C-terminal" evidence="9">
    <location>
        <begin position="430"/>
        <end position="547"/>
    </location>
</feature>
<dbReference type="GO" id="GO:0004368">
    <property type="term" value="F:glycerol-3-phosphate dehydrogenase (quinone) activity"/>
    <property type="evidence" value="ECO:0007669"/>
    <property type="project" value="UniProtKB-EC"/>
</dbReference>
<evidence type="ECO:0000256" key="5">
    <source>
        <dbReference type="ARBA" id="ARBA00022827"/>
    </source>
</evidence>
<name>A0A437AQE0_9MICR</name>
<dbReference type="OrthoDB" id="264015at2759"/>
<dbReference type="EC" id="1.1.5.3" evidence="3 7"/>
<comment type="cofactor">
    <cofactor evidence="1 7">
        <name>FAD</name>
        <dbReference type="ChEBI" id="CHEBI:57692"/>
    </cofactor>
</comment>
<evidence type="ECO:0000256" key="1">
    <source>
        <dbReference type="ARBA" id="ARBA00001974"/>
    </source>
</evidence>
<dbReference type="InterPro" id="IPR031656">
    <property type="entry name" value="DAO_C"/>
</dbReference>
<keyword evidence="5" id="KW-0274">FAD</keyword>
<dbReference type="Gene3D" id="3.50.50.60">
    <property type="entry name" value="FAD/NAD(P)-binding domain"/>
    <property type="match status" value="1"/>
</dbReference>
<dbReference type="Gene3D" id="3.30.9.10">
    <property type="entry name" value="D-Amino Acid Oxidase, subunit A, domain 2"/>
    <property type="match status" value="1"/>
</dbReference>
<dbReference type="PANTHER" id="PTHR11985">
    <property type="entry name" value="GLYCEROL-3-PHOSPHATE DEHYDROGENASE"/>
    <property type="match status" value="1"/>
</dbReference>
<feature type="domain" description="FAD dependent oxidoreductase" evidence="8">
    <location>
        <begin position="53"/>
        <end position="376"/>
    </location>
</feature>
<sequence length="567" mass="65150">MINLIFFLATLLISITILKFYKRKVKKYQAQNINWAPKPRSKLLTDLRTTKYDLVIIGGGVTGAGCALDGATRGLKVALVEQGDFGQETSSKSTKLIYSGTNHLNKSIFNLSELFNLFIFLRERDIILKNSVYLTKPLKLIIPVYSWYKLICYFLKFKICWLLSFFKFFKKVSVLSKRNVKQLFPLIKSKDLKGGISYYEGIQNDSRNNLMIILTAQYYGATTLNYVKVTDFIKENNKIIGVKCSDTLTKNEFNVLGKGIINTTGPFTDTIKSKSEDKDPIMQFSKGIHLVLPKKYGPKNIGLINLNVLKNGTLFSLPFDNRRLIGSTEYHFDLENKFKPTKKDIKILLDTFKKSLEEPKNLNNEIKCVFSGIRSMVKESVSKNTNFTITVSKDKLLTVTGGIWTLYRKMAEDTIDKAIDLFKLTAKNGCITKNLKILGSENFNKSIIKNISKKLKISTNLSTYLCKNYGMLAYKFKNYNNFKIINQNFMLTEGELLYLIENEMVRRTQDVLVRRTSIAFFDVKKAFLISKDVSNYLAKYFSWNEKEINKDQKDILKYFRGLGLEIL</sequence>
<accession>A0A437AQE0</accession>
<dbReference type="PRINTS" id="PR01001">
    <property type="entry name" value="FADG3PDH"/>
</dbReference>
<evidence type="ECO:0000256" key="3">
    <source>
        <dbReference type="ARBA" id="ARBA00013029"/>
    </source>
</evidence>
<comment type="similarity">
    <text evidence="2 7">Belongs to the FAD-dependent glycerol-3-phosphate dehydrogenase family.</text>
</comment>
<reference evidence="10 11" key="1">
    <citation type="submission" date="2018-10" db="EMBL/GenBank/DDBJ databases">
        <title>Draft genome sequence of the microsporidian Tubulinosema ratisbonensis.</title>
        <authorList>
            <person name="Polonais V."/>
            <person name="Peyretaillade E."/>
            <person name="Niehus S."/>
            <person name="Wawrzyniak I."/>
            <person name="Franchet A."/>
            <person name="Gaspin C."/>
            <person name="Reichstadt M."/>
            <person name="Belser C."/>
            <person name="Labadie K."/>
            <person name="Delbac F."/>
            <person name="Ferrandon D."/>
        </authorList>
    </citation>
    <scope>NUCLEOTIDE SEQUENCE [LARGE SCALE GENOMIC DNA]</scope>
    <source>
        <strain evidence="10 11">Franzen</strain>
    </source>
</reference>
<dbReference type="Proteomes" id="UP000282876">
    <property type="component" value="Unassembled WGS sequence"/>
</dbReference>
<evidence type="ECO:0000256" key="4">
    <source>
        <dbReference type="ARBA" id="ARBA00022630"/>
    </source>
</evidence>
<dbReference type="STRING" id="291195.A0A437AQE0"/>
<dbReference type="AlphaFoldDB" id="A0A437AQE0"/>